<evidence type="ECO:0000256" key="3">
    <source>
        <dbReference type="ARBA" id="ARBA00023136"/>
    </source>
</evidence>
<dbReference type="SUPFAM" id="SSF103473">
    <property type="entry name" value="MFS general substrate transporter"/>
    <property type="match status" value="1"/>
</dbReference>
<keyword evidence="1 4" id="KW-0812">Transmembrane</keyword>
<dbReference type="InterPro" id="IPR020846">
    <property type="entry name" value="MFS_dom"/>
</dbReference>
<dbReference type="Gene3D" id="1.20.1250.20">
    <property type="entry name" value="MFS general substrate transporter like domains"/>
    <property type="match status" value="2"/>
</dbReference>
<keyword evidence="3 4" id="KW-0472">Membrane</keyword>
<feature type="transmembrane region" description="Helical" evidence="4">
    <location>
        <begin position="295"/>
        <end position="315"/>
    </location>
</feature>
<feature type="transmembrane region" description="Helical" evidence="4">
    <location>
        <begin position="180"/>
        <end position="197"/>
    </location>
</feature>
<evidence type="ECO:0000313" key="7">
    <source>
        <dbReference type="Proteomes" id="UP001595692"/>
    </source>
</evidence>
<evidence type="ECO:0000256" key="4">
    <source>
        <dbReference type="SAM" id="Phobius"/>
    </source>
</evidence>
<dbReference type="PANTHER" id="PTHR42910">
    <property type="entry name" value="TRANSPORTER SCO4007-RELATED"/>
    <property type="match status" value="1"/>
</dbReference>
<evidence type="ECO:0000313" key="6">
    <source>
        <dbReference type="EMBL" id="MFC3913405.1"/>
    </source>
</evidence>
<reference evidence="7" key="1">
    <citation type="journal article" date="2019" name="Int. J. Syst. Evol. Microbiol.">
        <title>The Global Catalogue of Microorganisms (GCM) 10K type strain sequencing project: providing services to taxonomists for standard genome sequencing and annotation.</title>
        <authorList>
            <consortium name="The Broad Institute Genomics Platform"/>
            <consortium name="The Broad Institute Genome Sequencing Center for Infectious Disease"/>
            <person name="Wu L."/>
            <person name="Ma J."/>
        </authorList>
    </citation>
    <scope>NUCLEOTIDE SEQUENCE [LARGE SCALE GENOMIC DNA]</scope>
    <source>
        <strain evidence="7">CCUG 54939</strain>
    </source>
</reference>
<dbReference type="Proteomes" id="UP001595692">
    <property type="component" value="Unassembled WGS sequence"/>
</dbReference>
<feature type="transmembrane region" description="Helical" evidence="4">
    <location>
        <begin position="237"/>
        <end position="256"/>
    </location>
</feature>
<proteinExistence type="predicted"/>
<feature type="transmembrane region" description="Helical" evidence="4">
    <location>
        <begin position="150"/>
        <end position="168"/>
    </location>
</feature>
<evidence type="ECO:0000256" key="2">
    <source>
        <dbReference type="ARBA" id="ARBA00022989"/>
    </source>
</evidence>
<feature type="transmembrane region" description="Helical" evidence="4">
    <location>
        <begin position="209"/>
        <end position="225"/>
    </location>
</feature>
<gene>
    <name evidence="6" type="ORF">ACFOSS_08010</name>
</gene>
<feature type="transmembrane region" description="Helical" evidence="4">
    <location>
        <begin position="321"/>
        <end position="343"/>
    </location>
</feature>
<dbReference type="InterPro" id="IPR036259">
    <property type="entry name" value="MFS_trans_sf"/>
</dbReference>
<dbReference type="PROSITE" id="PS50850">
    <property type="entry name" value="MFS"/>
    <property type="match status" value="1"/>
</dbReference>
<accession>A0ABV8CMG7</accession>
<feature type="transmembrane region" description="Helical" evidence="4">
    <location>
        <begin position="380"/>
        <end position="400"/>
    </location>
</feature>
<name>A0ABV8CMG7_9GAMM</name>
<comment type="caution">
    <text evidence="6">The sequence shown here is derived from an EMBL/GenBank/DDBJ whole genome shotgun (WGS) entry which is preliminary data.</text>
</comment>
<evidence type="ECO:0000256" key="1">
    <source>
        <dbReference type="ARBA" id="ARBA00022692"/>
    </source>
</evidence>
<feature type="transmembrane region" description="Helical" evidence="4">
    <location>
        <begin position="98"/>
        <end position="130"/>
    </location>
</feature>
<sequence>MTSLSPLPGTHSVLAEPDIPVPLGPARILLLATGAGVSVACLYYSQPMLGVMGAEMGISARTSGLIPTLTQLGYALGILLLSPLGDRYERRRIMLCKALLLVAALLLSGMAPSLTLLLPAALLTGLAATLAQDLVPAAATLAPAAKRGKVIGSVMTGLLAGILLSRVLSGLVADLLGWRAMFFIAAASLLGLVWAMWRHLPRFHPTTDLAYPALLASLLTLWRQHGALRRAAMAQGLLAVGFSAFWSTLALMLHGLGLGSAVAGAFGLAGAAGALVAPLAGHLADRHGAEWVARLGAGLALLAFTLLALSSGAAMATLLPVLALGALLFDLGVQASLIAHQSLVYRLDAAARSRLNALLMVCMFIGMACGSVAGSLLLDVAGWLGVMLLCVLSALAALLVRSVR</sequence>
<dbReference type="RefSeq" id="WP_377151726.1">
    <property type="nucleotide sequence ID" value="NZ_JBHSAF010000007.1"/>
</dbReference>
<keyword evidence="7" id="KW-1185">Reference proteome</keyword>
<dbReference type="EMBL" id="JBHSAF010000007">
    <property type="protein sequence ID" value="MFC3913405.1"/>
    <property type="molecule type" value="Genomic_DNA"/>
</dbReference>
<protein>
    <submittedName>
        <fullName evidence="6">MFS transporter</fullName>
    </submittedName>
</protein>
<feature type="domain" description="Major facilitator superfamily (MFS) profile" evidence="5">
    <location>
        <begin position="22"/>
        <end position="404"/>
    </location>
</feature>
<keyword evidence="2 4" id="KW-1133">Transmembrane helix</keyword>
<dbReference type="CDD" id="cd17324">
    <property type="entry name" value="MFS_NepI_like"/>
    <property type="match status" value="1"/>
</dbReference>
<feature type="transmembrane region" description="Helical" evidence="4">
    <location>
        <begin position="355"/>
        <end position="374"/>
    </location>
</feature>
<dbReference type="InterPro" id="IPR011701">
    <property type="entry name" value="MFS"/>
</dbReference>
<organism evidence="6 7">
    <name type="scientific">Pseudaeromonas sharmana</name>
    <dbReference type="NCBI Taxonomy" id="328412"/>
    <lineage>
        <taxon>Bacteria</taxon>
        <taxon>Pseudomonadati</taxon>
        <taxon>Pseudomonadota</taxon>
        <taxon>Gammaproteobacteria</taxon>
        <taxon>Aeromonadales</taxon>
        <taxon>Aeromonadaceae</taxon>
        <taxon>Pseudaeromonas</taxon>
    </lineage>
</organism>
<dbReference type="PANTHER" id="PTHR42910:SF1">
    <property type="entry name" value="MAJOR FACILITATOR SUPERFAMILY (MFS) PROFILE DOMAIN-CONTAINING PROTEIN"/>
    <property type="match status" value="1"/>
</dbReference>
<dbReference type="Pfam" id="PF07690">
    <property type="entry name" value="MFS_1"/>
    <property type="match status" value="1"/>
</dbReference>
<feature type="transmembrane region" description="Helical" evidence="4">
    <location>
        <begin position="65"/>
        <end position="86"/>
    </location>
</feature>
<evidence type="ECO:0000259" key="5">
    <source>
        <dbReference type="PROSITE" id="PS50850"/>
    </source>
</evidence>
<feature type="transmembrane region" description="Helical" evidence="4">
    <location>
        <begin position="262"/>
        <end position="283"/>
    </location>
</feature>